<dbReference type="InterPro" id="IPR035644">
    <property type="entry name" value="MraZ_C"/>
</dbReference>
<organism evidence="9 10">
    <name type="scientific">Pyrinomonas methylaliphatogenes</name>
    <dbReference type="NCBI Taxonomy" id="454194"/>
    <lineage>
        <taxon>Bacteria</taxon>
        <taxon>Pseudomonadati</taxon>
        <taxon>Acidobacteriota</taxon>
        <taxon>Blastocatellia</taxon>
        <taxon>Blastocatellales</taxon>
        <taxon>Pyrinomonadaceae</taxon>
        <taxon>Pyrinomonas</taxon>
    </lineage>
</organism>
<proteinExistence type="inferred from homology"/>
<comment type="similarity">
    <text evidence="7">Belongs to the MraZ family.</text>
</comment>
<dbReference type="EMBL" id="CBXV010000008">
    <property type="protein sequence ID" value="CDM67074.1"/>
    <property type="molecule type" value="Genomic_DNA"/>
</dbReference>
<dbReference type="CDD" id="cd16321">
    <property type="entry name" value="MraZ_C"/>
    <property type="match status" value="1"/>
</dbReference>
<dbReference type="InterPro" id="IPR007159">
    <property type="entry name" value="SpoVT-AbrB_dom"/>
</dbReference>
<keyword evidence="10" id="KW-1185">Reference proteome</keyword>
<dbReference type="InterPro" id="IPR035642">
    <property type="entry name" value="MraZ_N"/>
</dbReference>
<evidence type="ECO:0000256" key="2">
    <source>
        <dbReference type="ARBA" id="ARBA00022490"/>
    </source>
</evidence>
<dbReference type="RefSeq" id="WP_041978663.1">
    <property type="nucleotide sequence ID" value="NZ_CBXV010000008.1"/>
</dbReference>
<dbReference type="Pfam" id="PF02381">
    <property type="entry name" value="MraZ"/>
    <property type="match status" value="2"/>
</dbReference>
<reference evidence="9 10" key="1">
    <citation type="submission" date="2013-12" db="EMBL/GenBank/DDBJ databases">
        <authorList>
            <person name="Stott M."/>
        </authorList>
    </citation>
    <scope>NUCLEOTIDE SEQUENCE [LARGE SCALE GENOMIC DNA]</scope>
    <source>
        <strain evidence="9 10">K22</strain>
    </source>
</reference>
<dbReference type="Proteomes" id="UP000031518">
    <property type="component" value="Unassembled WGS sequence"/>
</dbReference>
<feature type="domain" description="SpoVT-AbrB" evidence="8">
    <location>
        <begin position="80"/>
        <end position="123"/>
    </location>
</feature>
<evidence type="ECO:0000256" key="1">
    <source>
        <dbReference type="ARBA" id="ARBA00013860"/>
    </source>
</evidence>
<evidence type="ECO:0000256" key="7">
    <source>
        <dbReference type="HAMAP-Rule" id="MF_01008"/>
    </source>
</evidence>
<name>A0A0B6X3K0_9BACT</name>
<dbReference type="GO" id="GO:0003700">
    <property type="term" value="F:DNA-binding transcription factor activity"/>
    <property type="evidence" value="ECO:0007669"/>
    <property type="project" value="UniProtKB-UniRule"/>
</dbReference>
<dbReference type="CDD" id="cd16320">
    <property type="entry name" value="MraZ_N"/>
    <property type="match status" value="1"/>
</dbReference>
<dbReference type="OrthoDB" id="9807753at2"/>
<dbReference type="GO" id="GO:0000976">
    <property type="term" value="F:transcription cis-regulatory region binding"/>
    <property type="evidence" value="ECO:0007669"/>
    <property type="project" value="TreeGrafter"/>
</dbReference>
<evidence type="ECO:0000256" key="5">
    <source>
        <dbReference type="ARBA" id="ARBA00023125"/>
    </source>
</evidence>
<evidence type="ECO:0000259" key="8">
    <source>
        <dbReference type="PROSITE" id="PS51740"/>
    </source>
</evidence>
<keyword evidence="2 7" id="KW-0963">Cytoplasm</keyword>
<dbReference type="STRING" id="454194.PYK22_03123"/>
<dbReference type="PROSITE" id="PS51740">
    <property type="entry name" value="SPOVT_ABRB"/>
    <property type="match status" value="2"/>
</dbReference>
<dbReference type="GO" id="GO:2000143">
    <property type="term" value="P:negative regulation of DNA-templated transcription initiation"/>
    <property type="evidence" value="ECO:0007669"/>
    <property type="project" value="TreeGrafter"/>
</dbReference>
<evidence type="ECO:0000256" key="4">
    <source>
        <dbReference type="ARBA" id="ARBA00023015"/>
    </source>
</evidence>
<evidence type="ECO:0000313" key="9">
    <source>
        <dbReference type="EMBL" id="CDM67074.1"/>
    </source>
</evidence>
<evidence type="ECO:0000256" key="6">
    <source>
        <dbReference type="ARBA" id="ARBA00023163"/>
    </source>
</evidence>
<evidence type="ECO:0000256" key="3">
    <source>
        <dbReference type="ARBA" id="ARBA00022737"/>
    </source>
</evidence>
<keyword evidence="5 7" id="KW-0238">DNA-binding</keyword>
<dbReference type="GO" id="GO:0009295">
    <property type="term" value="C:nucleoid"/>
    <property type="evidence" value="ECO:0007669"/>
    <property type="project" value="UniProtKB-SubCell"/>
</dbReference>
<keyword evidence="3" id="KW-0677">Repeat</keyword>
<dbReference type="InterPro" id="IPR020603">
    <property type="entry name" value="MraZ_dom"/>
</dbReference>
<sequence>MLRGSYTARMDSKGRLKVPTAFRRLIEEKYGVELYVTSLTGDAARIYPLPEWEAIEQRLALLPSMDPARRKFLERTNYYGQQTSMDAQGRVLIHPLLRKSANLWGEVAVLGYLSYLEVWDRERFEQKLLAEPYTAEDEATIARLGI</sequence>
<gene>
    <name evidence="7" type="primary">mraZ</name>
    <name evidence="9" type="ORF">PYK22_03123</name>
</gene>
<dbReference type="Gene3D" id="3.40.1550.20">
    <property type="entry name" value="Transcriptional regulator MraZ domain"/>
    <property type="match status" value="1"/>
</dbReference>
<dbReference type="AlphaFoldDB" id="A0A0B6X3K0"/>
<comment type="subunit">
    <text evidence="7">Forms oligomers.</text>
</comment>
<keyword evidence="6 7" id="KW-0804">Transcription</keyword>
<dbReference type="PANTHER" id="PTHR34701:SF1">
    <property type="entry name" value="TRANSCRIPTIONAL REGULATOR MRAZ"/>
    <property type="match status" value="1"/>
</dbReference>
<dbReference type="PANTHER" id="PTHR34701">
    <property type="entry name" value="TRANSCRIPTIONAL REGULATOR MRAZ"/>
    <property type="match status" value="1"/>
</dbReference>
<dbReference type="SUPFAM" id="SSF89447">
    <property type="entry name" value="AbrB/MazE/MraZ-like"/>
    <property type="match status" value="1"/>
</dbReference>
<dbReference type="InterPro" id="IPR038619">
    <property type="entry name" value="MraZ_sf"/>
</dbReference>
<keyword evidence="4 7" id="KW-0805">Transcription regulation</keyword>
<feature type="domain" description="SpoVT-AbrB" evidence="8">
    <location>
        <begin position="5"/>
        <end position="51"/>
    </location>
</feature>
<reference evidence="9 10" key="2">
    <citation type="submission" date="2015-01" db="EMBL/GenBank/DDBJ databases">
        <title>Complete genome sequence of Pyrinomonas methylaliphatogenes type strain K22T.</title>
        <authorList>
            <person name="Lee K.C.Y."/>
            <person name="Power J.F."/>
            <person name="Dunfield P.F."/>
            <person name="Morgan X.C."/>
            <person name="Huttenhower C."/>
            <person name="Stott M.B."/>
        </authorList>
    </citation>
    <scope>NUCLEOTIDE SEQUENCE [LARGE SCALE GENOMIC DNA]</scope>
    <source>
        <strain evidence="9 10">K22</strain>
    </source>
</reference>
<accession>A0A0B6X3K0</accession>
<dbReference type="HAMAP" id="MF_01008">
    <property type="entry name" value="MraZ"/>
    <property type="match status" value="1"/>
</dbReference>
<comment type="subcellular location">
    <subcellularLocation>
        <location evidence="7">Cytoplasm</location>
        <location evidence="7">Nucleoid</location>
    </subcellularLocation>
</comment>
<dbReference type="InterPro" id="IPR003444">
    <property type="entry name" value="MraZ"/>
</dbReference>
<protein>
    <recommendedName>
        <fullName evidence="1 7">Transcriptional regulator MraZ</fullName>
    </recommendedName>
</protein>
<evidence type="ECO:0000313" key="10">
    <source>
        <dbReference type="Proteomes" id="UP000031518"/>
    </source>
</evidence>
<dbReference type="GO" id="GO:0005737">
    <property type="term" value="C:cytoplasm"/>
    <property type="evidence" value="ECO:0007669"/>
    <property type="project" value="UniProtKB-UniRule"/>
</dbReference>
<dbReference type="InterPro" id="IPR037914">
    <property type="entry name" value="SpoVT-AbrB_sf"/>
</dbReference>